<feature type="binding site" evidence="7">
    <location>
        <position position="219"/>
    </location>
    <ligand>
        <name>L-glutamate</name>
        <dbReference type="ChEBI" id="CHEBI:29985"/>
    </ligand>
</feature>
<name>A0ABS9X779_9GAMM</name>
<evidence type="ECO:0000256" key="6">
    <source>
        <dbReference type="ARBA" id="ARBA00023146"/>
    </source>
</evidence>
<comment type="function">
    <text evidence="7">Catalyzes the tRNA-independent activation of glutamate in presence of ATP and the subsequent transfer of glutamate onto a tRNA(Asp). Glutamate is transferred on the 2-amino-5-(4,5-dihydroxy-2-cyclopenten-1-yl) moiety of the queuosine in the wobble position of the QUC anticodon.</text>
</comment>
<keyword evidence="6 7" id="KW-0030">Aminoacyl-tRNA synthetase</keyword>
<comment type="caution">
    <text evidence="10">The sequence shown here is derived from an EMBL/GenBank/DDBJ whole genome shotgun (WGS) entry which is preliminary data.</text>
</comment>
<dbReference type="PANTHER" id="PTHR43311">
    <property type="entry name" value="GLUTAMATE--TRNA LIGASE"/>
    <property type="match status" value="1"/>
</dbReference>
<gene>
    <name evidence="10" type="primary">gluQRS</name>
    <name evidence="7" type="synonym">gluQ</name>
    <name evidence="10" type="ORF">L3081_17660</name>
</gene>
<dbReference type="GO" id="GO:0016874">
    <property type="term" value="F:ligase activity"/>
    <property type="evidence" value="ECO:0007669"/>
    <property type="project" value="UniProtKB-KW"/>
</dbReference>
<keyword evidence="5 7" id="KW-0067">ATP-binding</keyword>
<dbReference type="PRINTS" id="PR00987">
    <property type="entry name" value="TRNASYNTHGLU"/>
</dbReference>
<evidence type="ECO:0000256" key="4">
    <source>
        <dbReference type="ARBA" id="ARBA00022833"/>
    </source>
</evidence>
<evidence type="ECO:0000256" key="2">
    <source>
        <dbReference type="ARBA" id="ARBA00022723"/>
    </source>
</evidence>
<comment type="similarity">
    <text evidence="7">Belongs to the class-I aminoacyl-tRNA synthetase family. GluQ subfamily.</text>
</comment>
<dbReference type="InterPro" id="IPR000924">
    <property type="entry name" value="Glu/Gln-tRNA-synth"/>
</dbReference>
<dbReference type="SUPFAM" id="SSF52374">
    <property type="entry name" value="Nucleotidylyl transferase"/>
    <property type="match status" value="1"/>
</dbReference>
<feature type="short sequence motif" description="'HIGH' region" evidence="7">
    <location>
        <begin position="35"/>
        <end position="45"/>
    </location>
</feature>
<feature type="short sequence motif" description="'KMSKS' region" evidence="7">
    <location>
        <begin position="257"/>
        <end position="261"/>
    </location>
</feature>
<reference evidence="10" key="1">
    <citation type="submission" date="2022-01" db="EMBL/GenBank/DDBJ databases">
        <title>Colwellia maritima, isolated from seawater.</title>
        <authorList>
            <person name="Kristyanto S."/>
            <person name="Jung J."/>
            <person name="Jeon C.O."/>
        </authorList>
    </citation>
    <scope>NUCLEOTIDE SEQUENCE</scope>
    <source>
        <strain evidence="10">MSW7</strain>
    </source>
</reference>
<keyword evidence="11" id="KW-1185">Reference proteome</keyword>
<feature type="binding site" evidence="7">
    <location>
        <position position="144"/>
    </location>
    <ligand>
        <name>Zn(2+)</name>
        <dbReference type="ChEBI" id="CHEBI:29105"/>
    </ligand>
</feature>
<feature type="binding site" evidence="7">
    <location>
        <position position="74"/>
    </location>
    <ligand>
        <name>L-glutamate</name>
        <dbReference type="ChEBI" id="CHEBI:29985"/>
    </ligand>
</feature>
<feature type="binding site" evidence="7">
    <location>
        <position position="130"/>
    </location>
    <ligand>
        <name>Zn(2+)</name>
        <dbReference type="ChEBI" id="CHEBI:29105"/>
    </ligand>
</feature>
<evidence type="ECO:0000256" key="3">
    <source>
        <dbReference type="ARBA" id="ARBA00022741"/>
    </source>
</evidence>
<evidence type="ECO:0000256" key="5">
    <source>
        <dbReference type="ARBA" id="ARBA00022840"/>
    </source>
</evidence>
<dbReference type="HAMAP" id="MF_01428">
    <property type="entry name" value="Glu_Q_tRNA_synth"/>
    <property type="match status" value="1"/>
</dbReference>
<dbReference type="Pfam" id="PF00749">
    <property type="entry name" value="tRNA-synt_1c"/>
    <property type="match status" value="1"/>
</dbReference>
<accession>A0ABS9X779</accession>
<dbReference type="NCBIfam" id="TIGR03838">
    <property type="entry name" value="queuosine_YadB"/>
    <property type="match status" value="1"/>
</dbReference>
<dbReference type="InterPro" id="IPR022380">
    <property type="entry name" value="Glu-Q_tRNA(Asp)_Synthase"/>
</dbReference>
<evidence type="ECO:0000256" key="1">
    <source>
        <dbReference type="ARBA" id="ARBA00022598"/>
    </source>
</evidence>
<proteinExistence type="inferred from homology"/>
<organism evidence="10 11">
    <name type="scientific">Colwellia maritima</name>
    <dbReference type="NCBI Taxonomy" id="2912588"/>
    <lineage>
        <taxon>Bacteria</taxon>
        <taxon>Pseudomonadati</taxon>
        <taxon>Pseudomonadota</taxon>
        <taxon>Gammaproteobacteria</taxon>
        <taxon>Alteromonadales</taxon>
        <taxon>Colwelliaceae</taxon>
        <taxon>Colwellia</taxon>
    </lineage>
</organism>
<protein>
    <recommendedName>
        <fullName evidence="7">Glutamyl-Q tRNA(Asp) synthetase</fullName>
        <shortName evidence="7">Glu-Q-RSs</shortName>
        <ecNumber evidence="7">6.1.1.-</ecNumber>
    </recommendedName>
</protein>
<evidence type="ECO:0000256" key="7">
    <source>
        <dbReference type="HAMAP-Rule" id="MF_01428"/>
    </source>
</evidence>
<dbReference type="PANTHER" id="PTHR43311:SF1">
    <property type="entry name" value="GLUTAMYL-Q TRNA(ASP) SYNTHETASE"/>
    <property type="match status" value="1"/>
</dbReference>
<dbReference type="Proteomes" id="UP001139646">
    <property type="component" value="Unassembled WGS sequence"/>
</dbReference>
<evidence type="ECO:0000313" key="11">
    <source>
        <dbReference type="Proteomes" id="UP001139646"/>
    </source>
</evidence>
<dbReference type="InterPro" id="IPR014729">
    <property type="entry name" value="Rossmann-like_a/b/a_fold"/>
</dbReference>
<dbReference type="Gene3D" id="3.40.50.620">
    <property type="entry name" value="HUPs"/>
    <property type="match status" value="1"/>
</dbReference>
<keyword evidence="8" id="KW-0648">Protein biosynthesis</keyword>
<feature type="binding site" evidence="7">
    <location>
        <position position="132"/>
    </location>
    <ligand>
        <name>Zn(2+)</name>
        <dbReference type="ChEBI" id="CHEBI:29105"/>
    </ligand>
</feature>
<evidence type="ECO:0000313" key="10">
    <source>
        <dbReference type="EMBL" id="MCI2284882.1"/>
    </source>
</evidence>
<evidence type="ECO:0000256" key="8">
    <source>
        <dbReference type="RuleBase" id="RU363037"/>
    </source>
</evidence>
<dbReference type="NCBIfam" id="NF004314">
    <property type="entry name" value="PRK05710.1-3"/>
    <property type="match status" value="1"/>
</dbReference>
<evidence type="ECO:0000259" key="9">
    <source>
        <dbReference type="Pfam" id="PF00749"/>
    </source>
</evidence>
<feature type="binding site" evidence="7">
    <location>
        <position position="148"/>
    </location>
    <ligand>
        <name>Zn(2+)</name>
        <dbReference type="ChEBI" id="CHEBI:29105"/>
    </ligand>
</feature>
<dbReference type="EC" id="6.1.1.-" evidence="7"/>
<dbReference type="InterPro" id="IPR049940">
    <property type="entry name" value="GluQ/Sye"/>
</dbReference>
<keyword evidence="4 7" id="KW-0862">Zinc</keyword>
<feature type="binding site" evidence="7">
    <location>
        <begin position="32"/>
        <end position="36"/>
    </location>
    <ligand>
        <name>L-glutamate</name>
        <dbReference type="ChEBI" id="CHEBI:29985"/>
    </ligand>
</feature>
<keyword evidence="1 7" id="KW-0436">Ligase</keyword>
<dbReference type="EMBL" id="JAKKSL010000003">
    <property type="protein sequence ID" value="MCI2284882.1"/>
    <property type="molecule type" value="Genomic_DNA"/>
</dbReference>
<feature type="binding site" evidence="7">
    <location>
        <position position="201"/>
    </location>
    <ligand>
        <name>L-glutamate</name>
        <dbReference type="ChEBI" id="CHEBI:29985"/>
    </ligand>
</feature>
<keyword evidence="3 7" id="KW-0547">Nucleotide-binding</keyword>
<dbReference type="RefSeq" id="WP_242287588.1">
    <property type="nucleotide sequence ID" value="NZ_JAKKSL010000003.1"/>
</dbReference>
<feature type="domain" description="Glutamyl/glutaminyl-tRNA synthetase class Ib catalytic" evidence="9">
    <location>
        <begin position="30"/>
        <end position="266"/>
    </location>
</feature>
<keyword evidence="2 7" id="KW-0479">Metal-binding</keyword>
<feature type="binding site" evidence="7">
    <location>
        <position position="260"/>
    </location>
    <ligand>
        <name>ATP</name>
        <dbReference type="ChEBI" id="CHEBI:30616"/>
    </ligand>
</feature>
<dbReference type="InterPro" id="IPR020058">
    <property type="entry name" value="Glu/Gln-tRNA-synth_Ib_cat-dom"/>
</dbReference>
<sequence length="323" mass="36576">MAAKSPVLQALQQDILYSERPLLASQDCYRGRFAPSPSGFLHFGSLITALASFLDAKANVDSKGNQGKWLVRIEDIDPPREQTGASAAILKTLDAFGLNWDEQVLYQSRQSDCYHHILHELQQRKLSYYCQCTRSEIKVLGGIYQGNCRTLSNSQQHSAIRLINHYGLYQFNDIFQGDVTCDKALAEEDFIIHRKDKLFAYQLAVVHDDIYQNITHVIRGCDLLEPTARQLTLFKTLNQKLPEYGHIPLATTKHGYKLSKQNNAPCIDNTKPQATLVAALSFLGQEPVHDLVHESVDTIITWAIKHWERSKVPKQKEISISTL</sequence>
<comment type="cofactor">
    <cofactor evidence="7">
        <name>Zn(2+)</name>
        <dbReference type="ChEBI" id="CHEBI:29105"/>
    </cofactor>
    <text evidence="7">Binds 1 zinc ion per subunit.</text>
</comment>